<feature type="transmembrane region" description="Helical" evidence="5">
    <location>
        <begin position="367"/>
        <end position="387"/>
    </location>
</feature>
<comment type="subcellular location">
    <subcellularLocation>
        <location evidence="1">Membrane</location>
        <topology evidence="1">Multi-pass membrane protein</topology>
    </subcellularLocation>
</comment>
<evidence type="ECO:0000256" key="3">
    <source>
        <dbReference type="ARBA" id="ARBA00022989"/>
    </source>
</evidence>
<dbReference type="Pfam" id="PF01943">
    <property type="entry name" value="Polysacc_synt"/>
    <property type="match status" value="1"/>
</dbReference>
<dbReference type="Proteomes" id="UP000000448">
    <property type="component" value="Chromosome"/>
</dbReference>
<dbReference type="STRING" id="598659.NAMH_1666"/>
<feature type="transmembrane region" description="Helical" evidence="5">
    <location>
        <begin position="261"/>
        <end position="279"/>
    </location>
</feature>
<dbReference type="eggNOG" id="COG2244">
    <property type="taxonomic scope" value="Bacteria"/>
</dbReference>
<dbReference type="CDD" id="cd13128">
    <property type="entry name" value="MATE_Wzx_like"/>
    <property type="match status" value="1"/>
</dbReference>
<keyword evidence="3 5" id="KW-1133">Transmembrane helix</keyword>
<dbReference type="GO" id="GO:0016020">
    <property type="term" value="C:membrane"/>
    <property type="evidence" value="ECO:0007669"/>
    <property type="project" value="UniProtKB-SubCell"/>
</dbReference>
<keyword evidence="4 5" id="KW-0472">Membrane</keyword>
<dbReference type="InterPro" id="IPR002797">
    <property type="entry name" value="Polysacc_synth"/>
</dbReference>
<evidence type="ECO:0000313" key="6">
    <source>
        <dbReference type="EMBL" id="ACM93246.1"/>
    </source>
</evidence>
<dbReference type="PANTHER" id="PTHR43424:SF1">
    <property type="entry name" value="LOCUS PUTATIVE PROTEIN 1-RELATED"/>
    <property type="match status" value="1"/>
</dbReference>
<feature type="transmembrane region" description="Helical" evidence="5">
    <location>
        <begin position="151"/>
        <end position="173"/>
    </location>
</feature>
<feature type="transmembrane region" description="Helical" evidence="5">
    <location>
        <begin position="119"/>
        <end position="139"/>
    </location>
</feature>
<evidence type="ECO:0000313" key="7">
    <source>
        <dbReference type="Proteomes" id="UP000000448"/>
    </source>
</evidence>
<feature type="transmembrane region" description="Helical" evidence="5">
    <location>
        <begin position="221"/>
        <end position="241"/>
    </location>
</feature>
<feature type="transmembrane region" description="Helical" evidence="5">
    <location>
        <begin position="332"/>
        <end position="355"/>
    </location>
</feature>
<dbReference type="AlphaFoldDB" id="B9L6Q8"/>
<evidence type="ECO:0000256" key="4">
    <source>
        <dbReference type="ARBA" id="ARBA00023136"/>
    </source>
</evidence>
<reference evidence="6 7" key="1">
    <citation type="journal article" date="2009" name="PLoS Genet.">
        <title>Adaptations to submarine hydrothermal environments exemplified by the genome of Nautilia profundicola.</title>
        <authorList>
            <person name="Campbell B.J."/>
            <person name="Smith J.L."/>
            <person name="Hanson T.E."/>
            <person name="Klotz M.G."/>
            <person name="Stein L.Y."/>
            <person name="Lee C.K."/>
            <person name="Wu D."/>
            <person name="Robinson J.M."/>
            <person name="Khouri H.M."/>
            <person name="Eisen J.A."/>
            <person name="Cary S.C."/>
        </authorList>
    </citation>
    <scope>NUCLEOTIDE SEQUENCE [LARGE SCALE GENOMIC DNA]</scope>
    <source>
        <strain evidence="7">ATCC BAA-1463 / DSM 18972 / AmH</strain>
    </source>
</reference>
<evidence type="ECO:0000256" key="2">
    <source>
        <dbReference type="ARBA" id="ARBA00022692"/>
    </source>
</evidence>
<evidence type="ECO:0000256" key="5">
    <source>
        <dbReference type="SAM" id="Phobius"/>
    </source>
</evidence>
<keyword evidence="7" id="KW-1185">Reference proteome</keyword>
<dbReference type="KEGG" id="nam:NAMH_1666"/>
<gene>
    <name evidence="6" type="ordered locus">NAMH_1666</name>
</gene>
<feature type="transmembrane region" description="Helical" evidence="5">
    <location>
        <begin position="90"/>
        <end position="113"/>
    </location>
</feature>
<dbReference type="PANTHER" id="PTHR43424">
    <property type="entry name" value="LOCUS PUTATIVE PROTEIN 1-RELATED"/>
    <property type="match status" value="1"/>
</dbReference>
<dbReference type="EMBL" id="CP001279">
    <property type="protein sequence ID" value="ACM93246.1"/>
    <property type="molecule type" value="Genomic_DNA"/>
</dbReference>
<accession>B9L6Q8</accession>
<keyword evidence="2 5" id="KW-0812">Transmembrane</keyword>
<sequence length="435" mass="51135">MINKIKELFQHQGFKKYFANTSWLFAEKMLRMVVGLFVGIWVARYLGPEQFGRLNYAQAFIGLFSAVAMLGLNSVVVKELVNFPERENEILLNALFMKTLIAVILIIVIFLYYQLNKNYLNFLIMILSFSWVFQVFNVIDMYFQAKVMSKYVVIVNFVSLLISSFLKIFFILIKAPLLYFVILIVFDNFILALGYIYMFYKFKKQISFSCRYIRIKWIKELFTQSWPLMLSGMSFVIYNNIDKIMIQNLLNSYETGIYSAAIRLTNIWQFIPGIIMASLMPYLVEGHKIGNNEFYKRLRIIASILIYFALFLIIIYSLFSKLIFEISFGHKYLAASSIAIILIWANLFIFFNTVWNRWQLIEHNTKIIFYFSITVSILNIILNFILIKLFGVIGAAYALLISLIIGYIVFYVFLDKRVIKLFWEALLLKGVSYKR</sequence>
<dbReference type="HOGENOM" id="CLU_022017_6_3_7"/>
<dbReference type="InterPro" id="IPR052556">
    <property type="entry name" value="PolySynth_Transporter"/>
</dbReference>
<feature type="transmembrane region" description="Helical" evidence="5">
    <location>
        <begin position="59"/>
        <end position="78"/>
    </location>
</feature>
<dbReference type="RefSeq" id="WP_015902298.1">
    <property type="nucleotide sequence ID" value="NC_012115.1"/>
</dbReference>
<proteinExistence type="predicted"/>
<organism evidence="6 7">
    <name type="scientific">Nautilia profundicola (strain ATCC BAA-1463 / DSM 18972 / AmH)</name>
    <dbReference type="NCBI Taxonomy" id="598659"/>
    <lineage>
        <taxon>Bacteria</taxon>
        <taxon>Pseudomonadati</taxon>
        <taxon>Campylobacterota</taxon>
        <taxon>Epsilonproteobacteria</taxon>
        <taxon>Nautiliales</taxon>
        <taxon>Nautiliaceae</taxon>
        <taxon>Nautilia</taxon>
    </lineage>
</organism>
<feature type="transmembrane region" description="Helical" evidence="5">
    <location>
        <begin position="393"/>
        <end position="414"/>
    </location>
</feature>
<protein>
    <submittedName>
        <fullName evidence="6">Probable polysaccharide biosynthesis protein</fullName>
    </submittedName>
</protein>
<feature type="transmembrane region" description="Helical" evidence="5">
    <location>
        <begin position="300"/>
        <end position="320"/>
    </location>
</feature>
<name>B9L6Q8_NAUPA</name>
<feature type="transmembrane region" description="Helical" evidence="5">
    <location>
        <begin position="29"/>
        <end position="47"/>
    </location>
</feature>
<evidence type="ECO:0000256" key="1">
    <source>
        <dbReference type="ARBA" id="ARBA00004141"/>
    </source>
</evidence>
<feature type="transmembrane region" description="Helical" evidence="5">
    <location>
        <begin position="179"/>
        <end position="200"/>
    </location>
</feature>
<dbReference type="OrthoDB" id="5368671at2"/>